<keyword evidence="10 11" id="KW-0998">Cell outer membrane</keyword>
<evidence type="ECO:0000256" key="7">
    <source>
        <dbReference type="ARBA" id="ARBA00023077"/>
    </source>
</evidence>
<sequence>MLKYSYRQGLLHTSLVAGTLFSAAVSAAAEQTDKLATAESSQNQKAGRLPSDDAEMTVLSPQVKLVAGSSVTIDAAEMQQRGGNDFGTIMRYQPLIGAVGSSGGSSTGKSGFDRGGYTGYNIRGLEGNRVALDVDGIPQPEATGRSYASRAGVNTFGIGRDYIDPYLYGRVEIESGATATQRANTAMGGSVSFLPKSADDYLAPGKSTAFGFQSDYDSSNRSWHNGITAAAGDETLRGLLVYSRRDGQQTRNNSDEFDAYPENWHSDALLTSAIWQPNDEHKLTGTVDFYSKVNHTHYDSWDNNGDVIEGVANQQSNTRRWGLSLKDEWTPGNDWVDSLSNKIYYQHTEAHDNTLMPLSTTGAMQRVYSDYNVETYGYEAQLAKSLGRHDLRAGINGRIAETERPFSQSPAQSGTTMTTKPEGDSRTLVLGAFVQDSIQFDLDGHAFSVVPGVRVAHQETKPQNLANMAAGTDVLTPEDAETLYNKTNSDTQVLPSISFNYNITPQLMTYVQYKRGAQFPNASQLYGSWNLGSSYAGNRQYALLGNTDLDTETSNNVEWGVKGQAVEGITVQGAMFYNTYKNFIASTRYTRAAAPDKFVNVPANIATIYQAENRDKAYIWGGEVSTKINYGTWFEQVNGLSTTFALGYSKGQSKSSYDGDKYVDLDSVAPMKAVVGVAWDDPAQRFGTAVTATFVKGKQAQSTNRNSYLNNGTTLTDSTTEYTRVPGYGMVDMTAWVKVAKNVKLSGGIYNLTDRKYWDYLSSRNLTDTSARDINDHALAVQPGRNFQLGVNVDF</sequence>
<evidence type="ECO:0000256" key="5">
    <source>
        <dbReference type="ARBA" id="ARBA00022692"/>
    </source>
</evidence>
<proteinExistence type="inferred from homology"/>
<feature type="signal peptide" evidence="14">
    <location>
        <begin position="1"/>
        <end position="28"/>
    </location>
</feature>
<dbReference type="InterPro" id="IPR000531">
    <property type="entry name" value="Beta-barrel_TonB"/>
</dbReference>
<evidence type="ECO:0000259" key="16">
    <source>
        <dbReference type="Pfam" id="PF07715"/>
    </source>
</evidence>
<dbReference type="PANTHER" id="PTHR30069">
    <property type="entry name" value="TONB-DEPENDENT OUTER MEMBRANE RECEPTOR"/>
    <property type="match status" value="1"/>
</dbReference>
<dbReference type="EMBL" id="WLZX01000001">
    <property type="protein sequence ID" value="MTD25946.1"/>
    <property type="molecule type" value="Genomic_DNA"/>
</dbReference>
<dbReference type="Gene3D" id="2.40.170.20">
    <property type="entry name" value="TonB-dependent receptor, beta-barrel domain"/>
    <property type="match status" value="1"/>
</dbReference>
<dbReference type="PROSITE" id="PS01156">
    <property type="entry name" value="TONB_DEPENDENT_REC_2"/>
    <property type="match status" value="1"/>
</dbReference>
<keyword evidence="7 13" id="KW-0798">TonB box</keyword>
<keyword evidence="5 11" id="KW-0812">Transmembrane</keyword>
<keyword evidence="18" id="KW-1185">Reference proteome</keyword>
<feature type="chain" id="PRO_5045892427" evidence="14">
    <location>
        <begin position="29"/>
        <end position="795"/>
    </location>
</feature>
<dbReference type="Proteomes" id="UP000480164">
    <property type="component" value="Unassembled WGS sequence"/>
</dbReference>
<dbReference type="Pfam" id="PF07715">
    <property type="entry name" value="Plug"/>
    <property type="match status" value="1"/>
</dbReference>
<evidence type="ECO:0000256" key="12">
    <source>
        <dbReference type="PROSITE-ProRule" id="PRU10144"/>
    </source>
</evidence>
<keyword evidence="9 17" id="KW-0675">Receptor</keyword>
<comment type="caution">
    <text evidence="17">The sequence shown here is derived from an EMBL/GenBank/DDBJ whole genome shotgun (WGS) entry which is preliminary data.</text>
</comment>
<dbReference type="PROSITE" id="PS52016">
    <property type="entry name" value="TONB_DEPENDENT_REC_3"/>
    <property type="match status" value="1"/>
</dbReference>
<dbReference type="RefSeq" id="WP_154751246.1">
    <property type="nucleotide sequence ID" value="NZ_WLZX01000001.1"/>
</dbReference>
<feature type="domain" description="TonB-dependent receptor plug" evidence="16">
    <location>
        <begin position="66"/>
        <end position="189"/>
    </location>
</feature>
<organism evidence="17 18">
    <name type="scientific">Erwinia sorbitola</name>
    <dbReference type="NCBI Taxonomy" id="2681984"/>
    <lineage>
        <taxon>Bacteria</taxon>
        <taxon>Pseudomonadati</taxon>
        <taxon>Pseudomonadota</taxon>
        <taxon>Gammaproteobacteria</taxon>
        <taxon>Enterobacterales</taxon>
        <taxon>Erwiniaceae</taxon>
        <taxon>Erwinia</taxon>
    </lineage>
</organism>
<evidence type="ECO:0000256" key="1">
    <source>
        <dbReference type="ARBA" id="ARBA00004571"/>
    </source>
</evidence>
<dbReference type="InterPro" id="IPR037066">
    <property type="entry name" value="Plug_dom_sf"/>
</dbReference>
<feature type="domain" description="TonB-dependent receptor-like beta-barrel" evidence="15">
    <location>
        <begin position="284"/>
        <end position="752"/>
    </location>
</feature>
<dbReference type="SUPFAM" id="SSF56935">
    <property type="entry name" value="Porins"/>
    <property type="match status" value="1"/>
</dbReference>
<dbReference type="InterPro" id="IPR010917">
    <property type="entry name" value="TonB_rcpt_CS"/>
</dbReference>
<reference evidence="17 18" key="1">
    <citation type="submission" date="2019-11" db="EMBL/GenBank/DDBJ databases">
        <title>Erwinia sp. nov., isolated from feces of birds in Tibet plateau of China.</title>
        <authorList>
            <person name="Ge Y."/>
        </authorList>
    </citation>
    <scope>NUCLEOTIDE SEQUENCE [LARGE SCALE GENOMIC DNA]</scope>
    <source>
        <strain evidence="17 18">J316</strain>
    </source>
</reference>
<dbReference type="InterPro" id="IPR012910">
    <property type="entry name" value="Plug_dom"/>
</dbReference>
<evidence type="ECO:0000313" key="17">
    <source>
        <dbReference type="EMBL" id="MTD25946.1"/>
    </source>
</evidence>
<evidence type="ECO:0000256" key="2">
    <source>
        <dbReference type="ARBA" id="ARBA00008143"/>
    </source>
</evidence>
<evidence type="ECO:0000256" key="9">
    <source>
        <dbReference type="ARBA" id="ARBA00023170"/>
    </source>
</evidence>
<keyword evidence="6 14" id="KW-0732">Signal</keyword>
<keyword evidence="8 11" id="KW-0472">Membrane</keyword>
<dbReference type="InterPro" id="IPR036942">
    <property type="entry name" value="Beta-barrel_TonB_sf"/>
</dbReference>
<protein>
    <submittedName>
        <fullName evidence="17">TonB-dependent receptor plug domain-containing protein</fullName>
    </submittedName>
</protein>
<feature type="short sequence motif" description="TonB C-terminal box" evidence="12">
    <location>
        <begin position="778"/>
        <end position="795"/>
    </location>
</feature>
<evidence type="ECO:0000256" key="10">
    <source>
        <dbReference type="ARBA" id="ARBA00023237"/>
    </source>
</evidence>
<accession>A0ABW9RAP2</accession>
<comment type="subcellular location">
    <subcellularLocation>
        <location evidence="1 11">Cell outer membrane</location>
        <topology evidence="1 11">Multi-pass membrane protein</topology>
    </subcellularLocation>
</comment>
<name>A0ABW9RAP2_9GAMM</name>
<evidence type="ECO:0000313" key="18">
    <source>
        <dbReference type="Proteomes" id="UP000480164"/>
    </source>
</evidence>
<gene>
    <name evidence="17" type="ORF">GK011_03185</name>
</gene>
<evidence type="ECO:0000256" key="4">
    <source>
        <dbReference type="ARBA" id="ARBA00022452"/>
    </source>
</evidence>
<evidence type="ECO:0000256" key="13">
    <source>
        <dbReference type="RuleBase" id="RU003357"/>
    </source>
</evidence>
<dbReference type="Gene3D" id="2.170.130.10">
    <property type="entry name" value="TonB-dependent receptor, plug domain"/>
    <property type="match status" value="1"/>
</dbReference>
<dbReference type="Pfam" id="PF00593">
    <property type="entry name" value="TonB_dep_Rec_b-barrel"/>
    <property type="match status" value="1"/>
</dbReference>
<evidence type="ECO:0000256" key="11">
    <source>
        <dbReference type="PROSITE-ProRule" id="PRU01360"/>
    </source>
</evidence>
<evidence type="ECO:0000259" key="15">
    <source>
        <dbReference type="Pfam" id="PF00593"/>
    </source>
</evidence>
<keyword evidence="3 11" id="KW-0813">Transport</keyword>
<dbReference type="CDD" id="cd01347">
    <property type="entry name" value="ligand_gated_channel"/>
    <property type="match status" value="1"/>
</dbReference>
<dbReference type="PANTHER" id="PTHR30069:SF29">
    <property type="entry name" value="HEMOGLOBIN AND HEMOGLOBIN-HAPTOGLOBIN-BINDING PROTEIN 1-RELATED"/>
    <property type="match status" value="1"/>
</dbReference>
<keyword evidence="4 11" id="KW-1134">Transmembrane beta strand</keyword>
<evidence type="ECO:0000256" key="8">
    <source>
        <dbReference type="ARBA" id="ARBA00023136"/>
    </source>
</evidence>
<evidence type="ECO:0000256" key="14">
    <source>
        <dbReference type="SAM" id="SignalP"/>
    </source>
</evidence>
<evidence type="ECO:0000256" key="6">
    <source>
        <dbReference type="ARBA" id="ARBA00022729"/>
    </source>
</evidence>
<dbReference type="InterPro" id="IPR039426">
    <property type="entry name" value="TonB-dep_rcpt-like"/>
</dbReference>
<comment type="similarity">
    <text evidence="2">Belongs to the TonB-dependent receptor family. Hemoglobin/haptoglobin binding protein subfamily.</text>
</comment>
<evidence type="ECO:0000256" key="3">
    <source>
        <dbReference type="ARBA" id="ARBA00022448"/>
    </source>
</evidence>